<reference evidence="1 2" key="1">
    <citation type="submission" date="2019-03" db="EMBL/GenBank/DDBJ databases">
        <title>Algoriphagus sp. nov, a new strain isolated from root system soil of mangrove plant Kandelia.</title>
        <authorList>
            <person name="Yin Q."/>
            <person name="Wang K."/>
            <person name="Song Z."/>
        </authorList>
    </citation>
    <scope>NUCLEOTIDE SEQUENCE [LARGE SCALE GENOMIC DNA]</scope>
    <source>
        <strain evidence="1 2">XY-J91</strain>
    </source>
</reference>
<protein>
    <submittedName>
        <fullName evidence="1">T9SS C-terminal target domain-containing protein</fullName>
    </submittedName>
</protein>
<gene>
    <name evidence="1" type="ORF">E4S40_15880</name>
</gene>
<comment type="caution">
    <text evidence="1">The sequence shown here is derived from an EMBL/GenBank/DDBJ whole genome shotgun (WGS) entry which is preliminary data.</text>
</comment>
<proteinExistence type="predicted"/>
<dbReference type="Proteomes" id="UP000297647">
    <property type="component" value="Unassembled WGS sequence"/>
</dbReference>
<sequence>MYDCVPIPFTPTPKKLEQKLDLKVFISLLFVLFQFGSKSYGQCAECGSPRTYTSSITLVNDRTNQGLDESRWTGTGDFLEGQIAKFTGANVAYTWEASDFNLGGIILQNGADLTLDRPNQGNEPGFTITNGCIVVGAGSVLDLIYITELENVIICVEDGGEIRFDSRDDTRNIFTLEQVTINLQGPNAKLELGEAVLNIGTGGVVVTGWSGDQSELCENTNPPIPGTSGNISWTDEIQLGELCKILSARILPVEYAYFTADFNSQLRIAELQWATTKEWENQGFEIERSINGVKNWEKIGNVASVGYSDGPKEYVFQDQTLPIGGGNIFYRLKQIDFDGTANYTEIQGITVNPSRGESAWVLYPNPSKNNESIQLQLRDKDSLNDSPLLVRIYNSQGTGTEFLVYSTMEVEKTVSDYLRNAGEGLFLLDIFWNNENQQIRIIRK</sequence>
<evidence type="ECO:0000313" key="2">
    <source>
        <dbReference type="Proteomes" id="UP000297647"/>
    </source>
</evidence>
<dbReference type="EMBL" id="SPSB01000004">
    <property type="protein sequence ID" value="TFV93722.1"/>
    <property type="molecule type" value="Genomic_DNA"/>
</dbReference>
<accession>A0A4Y9QQ49</accession>
<dbReference type="RefSeq" id="WP_135076438.1">
    <property type="nucleotide sequence ID" value="NZ_SPSB01000004.1"/>
</dbReference>
<name>A0A4Y9QQ49_9BACT</name>
<dbReference type="AlphaFoldDB" id="A0A4Y9QQ49"/>
<organism evidence="1 2">
    <name type="scientific">Algoriphagus kandeliae</name>
    <dbReference type="NCBI Taxonomy" id="2562278"/>
    <lineage>
        <taxon>Bacteria</taxon>
        <taxon>Pseudomonadati</taxon>
        <taxon>Bacteroidota</taxon>
        <taxon>Cytophagia</taxon>
        <taxon>Cytophagales</taxon>
        <taxon>Cyclobacteriaceae</taxon>
        <taxon>Algoriphagus</taxon>
    </lineage>
</organism>
<evidence type="ECO:0000313" key="1">
    <source>
        <dbReference type="EMBL" id="TFV93722.1"/>
    </source>
</evidence>
<dbReference type="OrthoDB" id="1443240at2"/>
<keyword evidence="2" id="KW-1185">Reference proteome</keyword>